<feature type="chain" id="PRO_5016847788" evidence="1">
    <location>
        <begin position="22"/>
        <end position="122"/>
    </location>
</feature>
<reference evidence="2 3" key="1">
    <citation type="submission" date="2018-07" db="EMBL/GenBank/DDBJ databases">
        <title>Genome sequencing of Moraxellaceae gen. HYN0046.</title>
        <authorList>
            <person name="Kim M."/>
            <person name="Yi H."/>
        </authorList>
    </citation>
    <scope>NUCLEOTIDE SEQUENCE [LARGE SCALE GENOMIC DNA]</scope>
    <source>
        <strain evidence="2 3">HYN0046</strain>
    </source>
</reference>
<feature type="signal peptide" evidence="1">
    <location>
        <begin position="1"/>
        <end position="21"/>
    </location>
</feature>
<accession>A0A345P918</accession>
<keyword evidence="1" id="KW-0732">Signal</keyword>
<proteinExistence type="predicted"/>
<dbReference type="Proteomes" id="UP000253940">
    <property type="component" value="Chromosome"/>
</dbReference>
<dbReference type="KEGG" id="mbah:HYN46_13615"/>
<evidence type="ECO:0000256" key="1">
    <source>
        <dbReference type="SAM" id="SignalP"/>
    </source>
</evidence>
<name>A0A345P918_9GAMM</name>
<keyword evidence="3" id="KW-1185">Reference proteome</keyword>
<dbReference type="EMBL" id="CP031222">
    <property type="protein sequence ID" value="AXI03777.1"/>
    <property type="molecule type" value="Genomic_DNA"/>
</dbReference>
<sequence>MQTRQWVALFSLLTLSSCIFAEELDDEATCTAAYNQYVTMIGTNSLCAGAVSKAQLNDFEKEYSHYCPKTVNLKVSEEKQKNFRILFGNQYFSKGGLTDSEIKEKFKPICDAAINAAKDAAS</sequence>
<gene>
    <name evidence="2" type="ORF">HYN46_13615</name>
</gene>
<organism evidence="2 3">
    <name type="scientific">Aquirhabdus parva</name>
    <dbReference type="NCBI Taxonomy" id="2283318"/>
    <lineage>
        <taxon>Bacteria</taxon>
        <taxon>Pseudomonadati</taxon>
        <taxon>Pseudomonadota</taxon>
        <taxon>Gammaproteobacteria</taxon>
        <taxon>Moraxellales</taxon>
        <taxon>Moraxellaceae</taxon>
        <taxon>Aquirhabdus</taxon>
    </lineage>
</organism>
<dbReference type="PROSITE" id="PS51257">
    <property type="entry name" value="PROKAR_LIPOPROTEIN"/>
    <property type="match status" value="1"/>
</dbReference>
<dbReference type="AlphaFoldDB" id="A0A345P918"/>
<evidence type="ECO:0000313" key="2">
    <source>
        <dbReference type="EMBL" id="AXI03777.1"/>
    </source>
</evidence>
<evidence type="ECO:0000313" key="3">
    <source>
        <dbReference type="Proteomes" id="UP000253940"/>
    </source>
</evidence>
<protein>
    <submittedName>
        <fullName evidence="2">Uncharacterized protein</fullName>
    </submittedName>
</protein>
<dbReference type="RefSeq" id="WP_114899885.1">
    <property type="nucleotide sequence ID" value="NZ_CP031222.1"/>
</dbReference>